<dbReference type="Proteomes" id="UP000826212">
    <property type="component" value="Chromosome"/>
</dbReference>
<evidence type="ECO:0000313" key="2">
    <source>
        <dbReference type="Proteomes" id="UP000826212"/>
    </source>
</evidence>
<sequence>MNIKDQVVPRSMLMPFILITSCFALWGFANDITNPMVEAFSRIFSMGASGGTWVQVVFYGGYGAMAFPAALFIRKYTYKSGILVGLGLYALGCLLFIPASSIGLYPPFLIAYFIMTCGLSFLETSANPYVLSMGPDSTATRRLNLAQAFNPIGSLTGMFVATTMIQANLDPRGAAERATLLPEQFEAVKSHDLHVLSNPYISIGLVIIAMFVIIAIAKMPNKEESDHRLNLWGTLKKLFKIPKYREGVITQMFYVGAQIMCWTFIVQYGQRIFVRDGLTPQDLESGWLHIVDSLGFLSSDVSKVISSGQGVNGLSLGAGAHIAQLYNILAMFFFLVARFVCTFMLKYIQPGRLLQYLAIGGIILASGTIFIDGMNGLYCLIGVSACMSLMFPTIYGIALEGMGDDAKFGAAGLIMAIVGGTVLPKSQAWIIDLKQIGSMPAVNVSFILPLICFVIITIYGYRTVKRQAL</sequence>
<name>A0AC61NNS1_9BACT</name>
<protein>
    <submittedName>
        <fullName evidence="1">L-fucose:H+ symporter permease</fullName>
    </submittedName>
</protein>
<dbReference type="EMBL" id="CP081303">
    <property type="protein sequence ID" value="QZE14585.1"/>
    <property type="molecule type" value="Genomic_DNA"/>
</dbReference>
<organism evidence="1 2">
    <name type="scientific">Halosquirtibacter laminarini</name>
    <dbReference type="NCBI Taxonomy" id="3374600"/>
    <lineage>
        <taxon>Bacteria</taxon>
        <taxon>Pseudomonadati</taxon>
        <taxon>Bacteroidota</taxon>
        <taxon>Bacteroidia</taxon>
        <taxon>Marinilabiliales</taxon>
        <taxon>Prolixibacteraceae</taxon>
        <taxon>Halosquirtibacter</taxon>
    </lineage>
</organism>
<reference evidence="1" key="1">
    <citation type="submission" date="2021-08" db="EMBL/GenBank/DDBJ databases">
        <title>Novel anaerobic bacterium isolated from sea squirt in East Sea, Republic of Korea.</title>
        <authorList>
            <person name="Nguyen T.H."/>
            <person name="Li Z."/>
            <person name="Lee Y.-J."/>
            <person name="Ko J."/>
            <person name="Kim S.-G."/>
        </authorList>
    </citation>
    <scope>NUCLEOTIDE SEQUENCE</scope>
    <source>
        <strain evidence="1">KCTC 25031</strain>
    </source>
</reference>
<gene>
    <name evidence="1" type="primary">fucP</name>
    <name evidence="1" type="ORF">K4L44_01555</name>
</gene>
<evidence type="ECO:0000313" key="1">
    <source>
        <dbReference type="EMBL" id="QZE14585.1"/>
    </source>
</evidence>
<keyword evidence="2" id="KW-1185">Reference proteome</keyword>
<accession>A0AC61NNS1</accession>
<proteinExistence type="predicted"/>